<dbReference type="Pfam" id="PF03945">
    <property type="entry name" value="Endotoxin_N"/>
    <property type="match status" value="1"/>
</dbReference>
<dbReference type="SUPFAM" id="SSF51096">
    <property type="entry name" value="delta-Endotoxin (insectocide), middle domain"/>
    <property type="match status" value="1"/>
</dbReference>
<dbReference type="SMR" id="A0A5P3XKB6"/>
<evidence type="ECO:0000256" key="2">
    <source>
        <dbReference type="ARBA" id="ARBA00022656"/>
    </source>
</evidence>
<dbReference type="CDD" id="cd04085">
    <property type="entry name" value="delta_endotoxin_C"/>
    <property type="match status" value="1"/>
</dbReference>
<feature type="domain" description="Pesticidal crystal protein" evidence="8">
    <location>
        <begin position="47"/>
        <end position="256"/>
    </location>
</feature>
<evidence type="ECO:0000256" key="5">
    <source>
        <dbReference type="SAM" id="Phobius"/>
    </source>
</evidence>
<evidence type="ECO:0000259" key="7">
    <source>
        <dbReference type="Pfam" id="PF03944"/>
    </source>
</evidence>
<name>A0A5P3XKB6_PARBF</name>
<dbReference type="InterPro" id="IPR005639">
    <property type="entry name" value="Pest_crys_dom_I"/>
</dbReference>
<protein>
    <recommendedName>
        <fullName evidence="11">Crystaline entomocidal protoxin</fullName>
    </recommendedName>
</protein>
<dbReference type="SUPFAM" id="SSF56849">
    <property type="entry name" value="delta-Endotoxin (insectocide), N-terminal domain"/>
    <property type="match status" value="1"/>
</dbReference>
<feature type="domain" description="Pesticidal crystal protein" evidence="7">
    <location>
        <begin position="454"/>
        <end position="617"/>
    </location>
</feature>
<dbReference type="PANTHER" id="PTHR37003:SF2">
    <property type="entry name" value="PESTICIDAL CRYSTAL PROTEIN N-TERMINAL DOMAIN-CONTAINING PROTEIN"/>
    <property type="match status" value="1"/>
</dbReference>
<organism evidence="9 10">
    <name type="scientific">Paraclostridium bifermentans</name>
    <name type="common">Clostridium bifermentans</name>
    <dbReference type="NCBI Taxonomy" id="1490"/>
    <lineage>
        <taxon>Bacteria</taxon>
        <taxon>Bacillati</taxon>
        <taxon>Bacillota</taxon>
        <taxon>Clostridia</taxon>
        <taxon>Peptostreptococcales</taxon>
        <taxon>Peptostreptococcaceae</taxon>
        <taxon>Paraclostridium</taxon>
    </lineage>
</organism>
<keyword evidence="5" id="KW-0812">Transmembrane</keyword>
<geneLocation type="plasmid" evidence="10">
    <name>ppbmmp</name>
</geneLocation>
<dbReference type="GO" id="GO:0001907">
    <property type="term" value="P:symbiont-mediated killing of host cell"/>
    <property type="evidence" value="ECO:0007669"/>
    <property type="project" value="InterPro"/>
</dbReference>
<feature type="domain" description="Pesticidal crystal protein" evidence="6">
    <location>
        <begin position="267"/>
        <end position="437"/>
    </location>
</feature>
<dbReference type="Gene3D" id="1.20.190.10">
    <property type="entry name" value="Pesticidal crystal protein, N-terminal domain"/>
    <property type="match status" value="1"/>
</dbReference>
<dbReference type="InterPro" id="IPR001178">
    <property type="entry name" value="Pest_cryst_dom_II"/>
</dbReference>
<reference evidence="9 10" key="1">
    <citation type="submission" date="2018-09" db="EMBL/GenBank/DDBJ databases">
        <title>A clostridial neurotoxin that targets Anopheles mosquitoes.</title>
        <authorList>
            <person name="Contreras E."/>
            <person name="Masuyer G."/>
            <person name="Qureshi N."/>
            <person name="Chawla S."/>
            <person name="Lim H.L."/>
            <person name="Chen J."/>
            <person name="Stenmark P."/>
            <person name="Gill S."/>
        </authorList>
    </citation>
    <scope>NUCLEOTIDE SEQUENCE [LARGE SCALE GENOMIC DNA]</scope>
    <source>
        <strain evidence="9 10">Cbm</strain>
        <plasmid evidence="10">ppbmmp</plasmid>
    </source>
</reference>
<evidence type="ECO:0000259" key="6">
    <source>
        <dbReference type="Pfam" id="PF00555"/>
    </source>
</evidence>
<dbReference type="PANTHER" id="PTHR37003">
    <property type="entry name" value="ENDOTOXIN_N DOMAIN-CONTAINING PROTEIN-RELATED"/>
    <property type="match status" value="1"/>
</dbReference>
<keyword evidence="5" id="KW-0472">Membrane</keyword>
<accession>A0A5P3XKB6</accession>
<dbReference type="AlphaFoldDB" id="A0A5P3XKB6"/>
<keyword evidence="2" id="KW-0800">Toxin</keyword>
<comment type="similarity">
    <text evidence="1">Belongs to the delta endotoxin family.</text>
</comment>
<dbReference type="InterPro" id="IPR036716">
    <property type="entry name" value="Pest_crys_N_sf"/>
</dbReference>
<evidence type="ECO:0000256" key="4">
    <source>
        <dbReference type="ARBA" id="ARBA00023026"/>
    </source>
</evidence>
<evidence type="ECO:0000256" key="1">
    <source>
        <dbReference type="ARBA" id="ARBA00007819"/>
    </source>
</evidence>
<dbReference type="GO" id="GO:0090729">
    <property type="term" value="F:toxin activity"/>
    <property type="evidence" value="ECO:0007669"/>
    <property type="project" value="UniProtKB-KW"/>
</dbReference>
<proteinExistence type="inferred from homology"/>
<dbReference type="Gene3D" id="2.60.120.260">
    <property type="entry name" value="Galactose-binding domain-like"/>
    <property type="match status" value="1"/>
</dbReference>
<evidence type="ECO:0000259" key="8">
    <source>
        <dbReference type="Pfam" id="PF03945"/>
    </source>
</evidence>
<dbReference type="Pfam" id="PF03944">
    <property type="entry name" value="Endotoxin_C"/>
    <property type="match status" value="1"/>
</dbReference>
<dbReference type="EMBL" id="CP032455">
    <property type="protein sequence ID" value="QEZ70818.1"/>
    <property type="molecule type" value="Genomic_DNA"/>
</dbReference>
<keyword evidence="4" id="KW-0843">Virulence</keyword>
<evidence type="ECO:0000313" key="10">
    <source>
        <dbReference type="Proteomes" id="UP000326961"/>
    </source>
</evidence>
<evidence type="ECO:0008006" key="11">
    <source>
        <dbReference type="Google" id="ProtNLM"/>
    </source>
</evidence>
<dbReference type="InterPro" id="IPR008979">
    <property type="entry name" value="Galactose-bd-like_sf"/>
</dbReference>
<dbReference type="GO" id="GO:0005102">
    <property type="term" value="F:signaling receptor binding"/>
    <property type="evidence" value="ECO:0007669"/>
    <property type="project" value="InterPro"/>
</dbReference>
<dbReference type="InterPro" id="IPR005638">
    <property type="entry name" value="Pest_crys_dom-III"/>
</dbReference>
<evidence type="ECO:0000313" key="9">
    <source>
        <dbReference type="EMBL" id="QEZ70818.1"/>
    </source>
</evidence>
<dbReference type="Proteomes" id="UP000326961">
    <property type="component" value="Plasmid pPbmMP"/>
</dbReference>
<keyword evidence="5" id="KW-1133">Transmembrane helix</keyword>
<evidence type="ECO:0000256" key="3">
    <source>
        <dbReference type="ARBA" id="ARBA00022969"/>
    </source>
</evidence>
<dbReference type="InterPro" id="IPR036399">
    <property type="entry name" value="Pest_cryst_cen_dom_sf"/>
</dbReference>
<gene>
    <name evidence="9" type="ORF">D4A35_17945</name>
</gene>
<dbReference type="Pfam" id="PF00555">
    <property type="entry name" value="Endotoxin_M"/>
    <property type="match status" value="1"/>
</dbReference>
<sequence>MNNKKIEQNKIVEYNSNLDIQPRELNTLNGLVFTGATVSIILPLIGTTAVVPVVGGVIGIIAALLPVIWPAGTSSNDNLFDAVMKDTEMIMDEKISEYVVNDAMTRLESLYNILDYYRLSKDFWEKNKDDPLAIAELKERFSNAHSQFIESMAYFKRANYEVLLLPAYANAANLHLLLLREGLLLNKVIDNFITEGLHYEEFKTKRSTYIAHCSTWYNKGLENIKNKTRDFNKINKYDAYMNLSVLDIISLFLSYDPYQYDKATKLQTLTRTVFSDPLQRAPRDLYISPKEETLFKNLKGLRAFFAEGDLVLTGFRNYFRNTYINDQIIEGDLFGYTTNNERYKLFTDSKIYKVTVFIDNVALAIVKLIFHDTDNKEWDFSKTDITDINKYRKEEVYLNLLSNNEIQKEPSHYLYKMHHYGDNYNDSYLFQWIHQSISPENYLFDKDKDDNYIITQIPAIKASELSNLGELSLQAIKGPCFTGGNVILSSVSKIDNNDPLYGGTIKIPLLTAFNNTSKFKIRIYYAANHNYNHDYIGALLTINSQHVANFKFKQTFSGEDYSNLSYNNYQFDYLDQTVAFPQNTSDVTLNLQFFYDPKFLNDYKQIVIIDKIEFIPEN</sequence>
<dbReference type="RefSeq" id="WP_150887703.1">
    <property type="nucleotide sequence ID" value="NZ_CM017269.1"/>
</dbReference>
<dbReference type="SUPFAM" id="SSF49785">
    <property type="entry name" value="Galactose-binding domain-like"/>
    <property type="match status" value="1"/>
</dbReference>
<keyword evidence="9" id="KW-0614">Plasmid</keyword>
<feature type="transmembrane region" description="Helical" evidence="5">
    <location>
        <begin position="49"/>
        <end position="69"/>
    </location>
</feature>
<dbReference type="InterPro" id="IPR038979">
    <property type="entry name" value="Pest_crys"/>
</dbReference>
<keyword evidence="3" id="KW-0749">Sporulation</keyword>
<dbReference type="GO" id="GO:0030435">
    <property type="term" value="P:sporulation resulting in formation of a cellular spore"/>
    <property type="evidence" value="ECO:0007669"/>
    <property type="project" value="UniProtKB-KW"/>
</dbReference>